<evidence type="ECO:0000313" key="2">
    <source>
        <dbReference type="Proteomes" id="UP000194420"/>
    </source>
</evidence>
<dbReference type="Pfam" id="PF14559">
    <property type="entry name" value="TPR_19"/>
    <property type="match status" value="1"/>
</dbReference>
<proteinExistence type="predicted"/>
<dbReference type="InterPro" id="IPR011990">
    <property type="entry name" value="TPR-like_helical_dom_sf"/>
</dbReference>
<gene>
    <name evidence="1" type="ORF">SAMN06297468_1128</name>
</gene>
<name>A0A1Y6F910_9SPHN</name>
<dbReference type="EMBL" id="FXWG01000002">
    <property type="protein sequence ID" value="SMQ68853.1"/>
    <property type="molecule type" value="Genomic_DNA"/>
</dbReference>
<evidence type="ECO:0000313" key="1">
    <source>
        <dbReference type="EMBL" id="SMQ68853.1"/>
    </source>
</evidence>
<dbReference type="SUPFAM" id="SSF48452">
    <property type="entry name" value="TPR-like"/>
    <property type="match status" value="1"/>
</dbReference>
<organism evidence="1 2">
    <name type="scientific">Altererythrobacter xiamenensis</name>
    <dbReference type="NCBI Taxonomy" id="1316679"/>
    <lineage>
        <taxon>Bacteria</taxon>
        <taxon>Pseudomonadati</taxon>
        <taxon>Pseudomonadota</taxon>
        <taxon>Alphaproteobacteria</taxon>
        <taxon>Sphingomonadales</taxon>
        <taxon>Erythrobacteraceae</taxon>
        <taxon>Altererythrobacter</taxon>
    </lineage>
</organism>
<dbReference type="AlphaFoldDB" id="A0A1Y6F910"/>
<reference evidence="2" key="1">
    <citation type="submission" date="2017-04" db="EMBL/GenBank/DDBJ databases">
        <authorList>
            <person name="Varghese N."/>
            <person name="Submissions S."/>
        </authorList>
    </citation>
    <scope>NUCLEOTIDE SEQUENCE [LARGE SCALE GENOMIC DNA]</scope>
</reference>
<accession>A0A1Y6F910</accession>
<dbReference type="Gene3D" id="1.25.40.10">
    <property type="entry name" value="Tetratricopeptide repeat domain"/>
    <property type="match status" value="1"/>
</dbReference>
<dbReference type="Proteomes" id="UP000194420">
    <property type="component" value="Unassembled WGS sequence"/>
</dbReference>
<sequence length="282" mass="29875">MNSMALILPLLMQVGPDPSSGAIPDYSAEVQDRPAREVQQTPSEPVGDRVTPTWLEECFELVDSDPARAHSQAQIRRDASEGNERVLANHCFGLAATQLERWDEARAAFVAARDGSPAEDRAFRARVGAMAGNAAMPTGDMTGALALLDQAESDARASTARDMIGLVAVDKARVLVALERAEEAVPLLEEATALRPTSGEAPLLLATLYRRQDMLAEAQAAIDVALARDSQNPAIPLEAGVIAVLSGREADARAQWQQVTALAPDSAEAGTARGYLAQIGAE</sequence>
<protein>
    <submittedName>
        <fullName evidence="1">Uncharacterized protein</fullName>
    </submittedName>
</protein>
<keyword evidence="2" id="KW-1185">Reference proteome</keyword>
<dbReference type="RefSeq" id="WP_234989968.1">
    <property type="nucleotide sequence ID" value="NZ_FXWG01000002.1"/>
</dbReference>